<proteinExistence type="inferred from homology"/>
<feature type="binding site" evidence="7">
    <location>
        <position position="167"/>
    </location>
    <ligand>
        <name>Mg(2+)</name>
        <dbReference type="ChEBI" id="CHEBI:18420"/>
        <label>1</label>
    </ligand>
</feature>
<dbReference type="PROSITE" id="PS00728">
    <property type="entry name" value="AP_NUCLEASE_F1_3"/>
    <property type="match status" value="1"/>
</dbReference>
<evidence type="ECO:0000256" key="7">
    <source>
        <dbReference type="PIRSR" id="PIRSR604808-2"/>
    </source>
</evidence>
<feature type="domain" description="Endonuclease/exonuclease/phosphatase" evidence="9">
    <location>
        <begin position="24"/>
        <end position="266"/>
    </location>
</feature>
<dbReference type="GO" id="GO:0046872">
    <property type="term" value="F:metal ion binding"/>
    <property type="evidence" value="ECO:0007669"/>
    <property type="project" value="UniProtKB-KW"/>
</dbReference>
<dbReference type="Pfam" id="PF03372">
    <property type="entry name" value="Exo_endo_phos"/>
    <property type="match status" value="1"/>
</dbReference>
<evidence type="ECO:0000256" key="4">
    <source>
        <dbReference type="ARBA" id="ARBA00022801"/>
    </source>
</evidence>
<reference evidence="11" key="1">
    <citation type="journal article" date="2019" name="ISME J.">
        <title>Evolution in action: habitat transition from sediment to the pelagial leads to genome streamlining in Methylophilaceae.</title>
        <authorList>
            <person name="Salcher M."/>
            <person name="Schaefle D."/>
            <person name="Kaspar M."/>
            <person name="Neuenschwander S.M."/>
            <person name="Ghai R."/>
        </authorList>
    </citation>
    <scope>NUCLEOTIDE SEQUENCE [LARGE SCALE GENOMIC DNA]</scope>
    <source>
        <strain evidence="11">MMS-M-51</strain>
    </source>
</reference>
<feature type="binding site" evidence="7">
    <location>
        <position position="54"/>
    </location>
    <ligand>
        <name>Mg(2+)</name>
        <dbReference type="ChEBI" id="CHEBI:18420"/>
        <label>1</label>
    </ligand>
</feature>
<feature type="binding site" evidence="7">
    <location>
        <position position="165"/>
    </location>
    <ligand>
        <name>Mg(2+)</name>
        <dbReference type="ChEBI" id="CHEBI:18420"/>
        <label>1</label>
    </ligand>
</feature>
<dbReference type="CDD" id="cd09086">
    <property type="entry name" value="ExoIII-like_AP-endo"/>
    <property type="match status" value="1"/>
</dbReference>
<dbReference type="InterPro" id="IPR004808">
    <property type="entry name" value="AP_endonuc_1"/>
</dbReference>
<evidence type="ECO:0000313" key="10">
    <source>
        <dbReference type="EMBL" id="QDC43285.1"/>
    </source>
</evidence>
<feature type="site" description="Important for catalytic activity" evidence="8">
    <location>
        <position position="236"/>
    </location>
</feature>
<dbReference type="Proteomes" id="UP000311008">
    <property type="component" value="Chromosome"/>
</dbReference>
<evidence type="ECO:0000256" key="5">
    <source>
        <dbReference type="ARBA" id="ARBA00022842"/>
    </source>
</evidence>
<evidence type="ECO:0000256" key="6">
    <source>
        <dbReference type="PIRSR" id="PIRSR604808-1"/>
    </source>
</evidence>
<dbReference type="SUPFAM" id="SSF56219">
    <property type="entry name" value="DNase I-like"/>
    <property type="match status" value="1"/>
</dbReference>
<evidence type="ECO:0000256" key="3">
    <source>
        <dbReference type="ARBA" id="ARBA00022723"/>
    </source>
</evidence>
<evidence type="ECO:0000256" key="1">
    <source>
        <dbReference type="ARBA" id="ARBA00001936"/>
    </source>
</evidence>
<evidence type="ECO:0000259" key="9">
    <source>
        <dbReference type="Pfam" id="PF03372"/>
    </source>
</evidence>
<dbReference type="NCBIfam" id="TIGR00195">
    <property type="entry name" value="exoDNase_III"/>
    <property type="match status" value="1"/>
</dbReference>
<dbReference type="InterPro" id="IPR036691">
    <property type="entry name" value="Endo/exonu/phosph_ase_sf"/>
</dbReference>
<comment type="cofactor">
    <cofactor evidence="7">
        <name>Mg(2+)</name>
        <dbReference type="ChEBI" id="CHEBI:18420"/>
    </cofactor>
    <cofactor evidence="7">
        <name>Mn(2+)</name>
        <dbReference type="ChEBI" id="CHEBI:29035"/>
    </cofactor>
    <text evidence="7">Probably binds two magnesium or manganese ions per subunit.</text>
</comment>
<keyword evidence="11" id="KW-1185">Reference proteome</keyword>
<feature type="active site" description="Proton donor/acceptor" evidence="6">
    <location>
        <position position="165"/>
    </location>
</feature>
<dbReference type="GO" id="GO:0004519">
    <property type="term" value="F:endonuclease activity"/>
    <property type="evidence" value="ECO:0007669"/>
    <property type="project" value="InterPro"/>
</dbReference>
<dbReference type="AlphaFoldDB" id="A0A5B8CPV4"/>
<dbReference type="InterPro" id="IPR005135">
    <property type="entry name" value="Endo/exonuclease/phosphatase"/>
</dbReference>
<feature type="binding site" evidence="7">
    <location>
        <position position="265"/>
    </location>
    <ligand>
        <name>Mg(2+)</name>
        <dbReference type="ChEBI" id="CHEBI:18420"/>
        <label>1</label>
    </ligand>
</feature>
<name>A0A5B8CPV4_9PROT</name>
<evidence type="ECO:0000313" key="11">
    <source>
        <dbReference type="Proteomes" id="UP000311008"/>
    </source>
</evidence>
<dbReference type="GO" id="GO:0003677">
    <property type="term" value="F:DNA binding"/>
    <property type="evidence" value="ECO:0007669"/>
    <property type="project" value="InterPro"/>
</dbReference>
<dbReference type="InterPro" id="IPR020847">
    <property type="entry name" value="AP_endonuclease_F1_BS"/>
</dbReference>
<dbReference type="InterPro" id="IPR037493">
    <property type="entry name" value="ExoIII-like"/>
</dbReference>
<dbReference type="OrthoDB" id="9803914at2"/>
<dbReference type="PROSITE" id="PS51435">
    <property type="entry name" value="AP_NUCLEASE_F1_4"/>
    <property type="match status" value="1"/>
</dbReference>
<feature type="site" description="Transition state stabilizer" evidence="8">
    <location>
        <position position="167"/>
    </location>
</feature>
<feature type="binding site" evidence="7">
    <location>
        <position position="266"/>
    </location>
    <ligand>
        <name>Mg(2+)</name>
        <dbReference type="ChEBI" id="CHEBI:18420"/>
        <label>1</label>
    </ligand>
</feature>
<accession>A0A5B8CPV4</accession>
<sequence length="276" mass="31463">MVMRAPFKRQRNQPTLWRISLKLATWNVNSLTVRLPHVLDWLTANQPDVLCLQETKQEDSKFPYAALQEAGFNAVHNGQKTYNGVAIISPHPLQDVHLDLPNFVDAQKRIIAATVLGVRVICAYVVNGQALDSEKYPYKLQWLEALHAWVTDELTQHEKLALLGDYNIAPDDRDCHDPVAWEGQVLVSPAERAAFERLLALGLHDSYRLFHEEAGQFSWWDYRMAAFRRNMGMRIDHILVSEALKPLCLDCVIDKAPRKLERPSDHTPVVLTLANA</sequence>
<dbReference type="PANTHER" id="PTHR43250">
    <property type="entry name" value="EXODEOXYRIBONUCLEASE III"/>
    <property type="match status" value="1"/>
</dbReference>
<dbReference type="PANTHER" id="PTHR43250:SF2">
    <property type="entry name" value="EXODEOXYRIBONUCLEASE III"/>
    <property type="match status" value="1"/>
</dbReference>
<organism evidence="10 11">
    <name type="scientific">Methylophilus medardicus</name>
    <dbReference type="NCBI Taxonomy" id="2588534"/>
    <lineage>
        <taxon>Bacteria</taxon>
        <taxon>Pseudomonadati</taxon>
        <taxon>Pseudomonadota</taxon>
        <taxon>Betaproteobacteria</taxon>
        <taxon>Nitrosomonadales</taxon>
        <taxon>Methylophilaceae</taxon>
        <taxon>Methylophilus</taxon>
    </lineage>
</organism>
<dbReference type="KEGG" id="mmec:FIU01_01265"/>
<feature type="binding site" evidence="7">
    <location>
        <position position="27"/>
    </location>
    <ligand>
        <name>Mg(2+)</name>
        <dbReference type="ChEBI" id="CHEBI:18420"/>
        <label>1</label>
    </ligand>
</feature>
<dbReference type="GO" id="GO:0006281">
    <property type="term" value="P:DNA repair"/>
    <property type="evidence" value="ECO:0007669"/>
    <property type="project" value="InterPro"/>
</dbReference>
<dbReference type="NCBIfam" id="TIGR00633">
    <property type="entry name" value="xth"/>
    <property type="match status" value="1"/>
</dbReference>
<dbReference type="EC" id="3.1.11.2" evidence="10"/>
<gene>
    <name evidence="10" type="primary">xth</name>
    <name evidence="10" type="ORF">FIU01_01265</name>
</gene>
<evidence type="ECO:0000256" key="2">
    <source>
        <dbReference type="ARBA" id="ARBA00007092"/>
    </source>
</evidence>
<comment type="similarity">
    <text evidence="2">Belongs to the DNA repair enzymes AP/ExoA family.</text>
</comment>
<comment type="cofactor">
    <cofactor evidence="1">
        <name>Mn(2+)</name>
        <dbReference type="ChEBI" id="CHEBI:29035"/>
    </cofactor>
</comment>
<keyword evidence="3 7" id="KW-0479">Metal-binding</keyword>
<dbReference type="GO" id="GO:0008311">
    <property type="term" value="F:double-stranded DNA 3'-5' DNA exonuclease activity"/>
    <property type="evidence" value="ECO:0007669"/>
    <property type="project" value="UniProtKB-EC"/>
</dbReference>
<dbReference type="PROSITE" id="PS00726">
    <property type="entry name" value="AP_NUCLEASE_F1_1"/>
    <property type="match status" value="1"/>
</dbReference>
<feature type="active site" description="Proton acceptor" evidence="6">
    <location>
        <position position="266"/>
    </location>
</feature>
<feature type="active site" evidence="6">
    <location>
        <position position="124"/>
    </location>
</feature>
<dbReference type="Gene3D" id="3.60.10.10">
    <property type="entry name" value="Endonuclease/exonuclease/phosphatase"/>
    <property type="match status" value="1"/>
</dbReference>
<evidence type="ECO:0000256" key="8">
    <source>
        <dbReference type="PIRSR" id="PIRSR604808-3"/>
    </source>
</evidence>
<protein>
    <submittedName>
        <fullName evidence="10">Exodeoxyribonuclease III</fullName>
        <ecNumber evidence="10">3.1.11.2</ecNumber>
    </submittedName>
</protein>
<dbReference type="EMBL" id="CP040946">
    <property type="protein sequence ID" value="QDC43285.1"/>
    <property type="molecule type" value="Genomic_DNA"/>
</dbReference>
<keyword evidence="5 7" id="KW-0460">Magnesium</keyword>
<keyword evidence="7" id="KW-0464">Manganese</keyword>
<keyword evidence="4 10" id="KW-0378">Hydrolase</keyword>
<feature type="site" description="Interaction with DNA substrate" evidence="8">
    <location>
        <position position="266"/>
    </location>
</feature>
<dbReference type="InterPro" id="IPR020848">
    <property type="entry name" value="AP_endonuclease_F1_CS"/>
</dbReference>